<evidence type="ECO:0000259" key="12">
    <source>
        <dbReference type="PROSITE" id="PS50111"/>
    </source>
</evidence>
<dbReference type="GO" id="GO:0005886">
    <property type="term" value="C:plasma membrane"/>
    <property type="evidence" value="ECO:0007669"/>
    <property type="project" value="UniProtKB-SubCell"/>
</dbReference>
<evidence type="ECO:0000256" key="7">
    <source>
        <dbReference type="ARBA" id="ARBA00029447"/>
    </source>
</evidence>
<dbReference type="CDD" id="cd06225">
    <property type="entry name" value="HAMP"/>
    <property type="match status" value="1"/>
</dbReference>
<keyword evidence="8" id="KW-0807">Transducer</keyword>
<accession>A0A081BRH9</accession>
<comment type="similarity">
    <text evidence="7">Belongs to the methyl-accepting chemotaxis (MCP) protein family.</text>
</comment>
<dbReference type="Pfam" id="PF02743">
    <property type="entry name" value="dCache_1"/>
    <property type="match status" value="1"/>
</dbReference>
<gene>
    <name evidence="14" type="ORF">U14_05287</name>
</gene>
<feature type="coiled-coil region" evidence="9">
    <location>
        <begin position="587"/>
        <end position="614"/>
    </location>
</feature>
<dbReference type="PANTHER" id="PTHR43531:SF11">
    <property type="entry name" value="METHYL-ACCEPTING CHEMOTAXIS PROTEIN 3"/>
    <property type="match status" value="1"/>
</dbReference>
<evidence type="ECO:0000256" key="4">
    <source>
        <dbReference type="ARBA" id="ARBA00022692"/>
    </source>
</evidence>
<dbReference type="InterPro" id="IPR003660">
    <property type="entry name" value="HAMP_dom"/>
</dbReference>
<proteinExistence type="inferred from homology"/>
<dbReference type="InterPro" id="IPR033479">
    <property type="entry name" value="dCache_1"/>
</dbReference>
<feature type="domain" description="Methyl-accepting transducer" evidence="12">
    <location>
        <begin position="401"/>
        <end position="616"/>
    </location>
</feature>
<dbReference type="Proteomes" id="UP000030700">
    <property type="component" value="Unassembled WGS sequence"/>
</dbReference>
<protein>
    <submittedName>
        <fullName evidence="14">Methyl-accepting chemotaxis sensory transducer</fullName>
    </submittedName>
</protein>
<keyword evidence="2" id="KW-1003">Cell membrane</keyword>
<dbReference type="CDD" id="cd12914">
    <property type="entry name" value="PDC1_DGC_like"/>
    <property type="match status" value="1"/>
</dbReference>
<dbReference type="EMBL" id="DF820460">
    <property type="protein sequence ID" value="GAK54010.1"/>
    <property type="molecule type" value="Genomic_DNA"/>
</dbReference>
<evidence type="ECO:0000256" key="5">
    <source>
        <dbReference type="ARBA" id="ARBA00022989"/>
    </source>
</evidence>
<dbReference type="InterPro" id="IPR004089">
    <property type="entry name" value="MCPsignal_dom"/>
</dbReference>
<keyword evidence="15" id="KW-1185">Reference proteome</keyword>
<name>A0A081BRH9_9BACT</name>
<dbReference type="PRINTS" id="PR00260">
    <property type="entry name" value="CHEMTRNSDUCR"/>
</dbReference>
<keyword evidence="3" id="KW-0145">Chemotaxis</keyword>
<dbReference type="PROSITE" id="PS50111">
    <property type="entry name" value="CHEMOTAXIS_TRANSDUC_2"/>
    <property type="match status" value="1"/>
</dbReference>
<dbReference type="AlphaFoldDB" id="A0A081BRH9"/>
<sequence>MKCNLREKFLFPISALIIVGMGISMAVAYISSTNAVEQTIKDQLSQIVTLTVQSLESWIKEAEADVTSWSETPIYATAVPNSLEAASARAAAAVELAKLQRNYDCYERIHLINASGDVIASSSAESAIANLAESPYFQQALSGKLTLSDVEKSDISGKPVFMIAAPVKGQDQILGVLIGVVSLEQFGQKFIDPVKVGDTGYAYVFRRDGVVVAHPKKENILTLNVTDYDFGKKMIGQSHAVIAYDWEGVHKLVAFQRLETTGWTIGAGAATREMLAPIYHMAYINSGVAGLVIVVLIAFIVALVRSIVTPLQRIVTIANAIGDGDMQQEISIVRYDEIGILAEAMRRMVANLNAAVQVAGQIANGDMTVVVPVRSERDALGKALTAMTIKLRDIIRDVKVAAENVASGSQFMSSGSEELSQGATEQAAAAEQASSSMEEMAANICQNAENARQTEMIATKAAQDAHDSGQAVAETVLAIKEIARKVQIIEELARQTRMLSLNATIEAAKAQEFGKGFGVVAAEVRALAERSQSAASEITNLADASVKIAEVAGERLRTLVPDIRKTAELVQEISAATSEQERGTGQINTAIQQLDQVIQQNATASEEMASTSEELASQAEHLQGVIEFFKIQNNQESVPPQHSIPNPMAARLHAKIAHLKHPNDVISPKNGGNGHAHVPQPVFTKFIEGGDDALDEGFERY</sequence>
<keyword evidence="9" id="KW-0175">Coiled coil</keyword>
<dbReference type="PROSITE" id="PS50885">
    <property type="entry name" value="HAMP"/>
    <property type="match status" value="1"/>
</dbReference>
<keyword evidence="5 11" id="KW-1133">Transmembrane helix</keyword>
<evidence type="ECO:0000313" key="15">
    <source>
        <dbReference type="Proteomes" id="UP000030700"/>
    </source>
</evidence>
<organism evidence="14">
    <name type="scientific">Candidatus Moduliflexus flocculans</name>
    <dbReference type="NCBI Taxonomy" id="1499966"/>
    <lineage>
        <taxon>Bacteria</taxon>
        <taxon>Candidatus Moduliflexota</taxon>
        <taxon>Candidatus Moduliflexia</taxon>
        <taxon>Candidatus Moduliflexales</taxon>
        <taxon>Candidatus Moduliflexaceae</taxon>
    </lineage>
</organism>
<evidence type="ECO:0000256" key="8">
    <source>
        <dbReference type="PROSITE-ProRule" id="PRU00284"/>
    </source>
</evidence>
<dbReference type="CDD" id="cd12912">
    <property type="entry name" value="PDC2_MCP_like"/>
    <property type="match status" value="1"/>
</dbReference>
<dbReference type="GO" id="GO:0006935">
    <property type="term" value="P:chemotaxis"/>
    <property type="evidence" value="ECO:0007669"/>
    <property type="project" value="UniProtKB-KW"/>
</dbReference>
<dbReference type="GO" id="GO:0004888">
    <property type="term" value="F:transmembrane signaling receptor activity"/>
    <property type="evidence" value="ECO:0007669"/>
    <property type="project" value="InterPro"/>
</dbReference>
<feature type="transmembrane region" description="Helical" evidence="11">
    <location>
        <begin position="282"/>
        <end position="304"/>
    </location>
</feature>
<evidence type="ECO:0000259" key="13">
    <source>
        <dbReference type="PROSITE" id="PS50885"/>
    </source>
</evidence>
<feature type="transmembrane region" description="Helical" evidence="11">
    <location>
        <begin position="9"/>
        <end position="30"/>
    </location>
</feature>
<evidence type="ECO:0000256" key="2">
    <source>
        <dbReference type="ARBA" id="ARBA00022475"/>
    </source>
</evidence>
<feature type="domain" description="HAMP" evidence="13">
    <location>
        <begin position="305"/>
        <end position="357"/>
    </location>
</feature>
<dbReference type="Gene3D" id="1.10.8.500">
    <property type="entry name" value="HAMP domain in histidine kinase"/>
    <property type="match status" value="1"/>
</dbReference>
<evidence type="ECO:0000256" key="1">
    <source>
        <dbReference type="ARBA" id="ARBA00004651"/>
    </source>
</evidence>
<evidence type="ECO:0000256" key="11">
    <source>
        <dbReference type="SAM" id="Phobius"/>
    </source>
</evidence>
<dbReference type="GO" id="GO:0007165">
    <property type="term" value="P:signal transduction"/>
    <property type="evidence" value="ECO:0007669"/>
    <property type="project" value="UniProtKB-KW"/>
</dbReference>
<dbReference type="InterPro" id="IPR051310">
    <property type="entry name" value="MCP_chemotaxis"/>
</dbReference>
<reference evidence="14" key="1">
    <citation type="journal article" date="2015" name="PeerJ">
        <title>First genomic representation of candidate bacterial phylum KSB3 points to enhanced environmental sensing as a trigger of wastewater bulking.</title>
        <authorList>
            <person name="Sekiguchi Y."/>
            <person name="Ohashi A."/>
            <person name="Parks D.H."/>
            <person name="Yamauchi T."/>
            <person name="Tyson G.W."/>
            <person name="Hugenholtz P."/>
        </authorList>
    </citation>
    <scope>NUCLEOTIDE SEQUENCE [LARGE SCALE GENOMIC DNA]</scope>
</reference>
<comment type="subcellular location">
    <subcellularLocation>
        <location evidence="1">Cell membrane</location>
        <topology evidence="1">Multi-pass membrane protein</topology>
    </subcellularLocation>
</comment>
<dbReference type="SUPFAM" id="SSF103190">
    <property type="entry name" value="Sensory domain-like"/>
    <property type="match status" value="1"/>
</dbReference>
<evidence type="ECO:0000256" key="3">
    <source>
        <dbReference type="ARBA" id="ARBA00022500"/>
    </source>
</evidence>
<dbReference type="SUPFAM" id="SSF58104">
    <property type="entry name" value="Methyl-accepting chemotaxis protein (MCP) signaling domain"/>
    <property type="match status" value="1"/>
</dbReference>
<dbReference type="PANTHER" id="PTHR43531">
    <property type="entry name" value="PROTEIN ICFG"/>
    <property type="match status" value="1"/>
</dbReference>
<dbReference type="HOGENOM" id="CLU_000445_107_12_0"/>
<evidence type="ECO:0000256" key="6">
    <source>
        <dbReference type="ARBA" id="ARBA00023136"/>
    </source>
</evidence>
<dbReference type="Pfam" id="PF00672">
    <property type="entry name" value="HAMP"/>
    <property type="match status" value="1"/>
</dbReference>
<dbReference type="Gene3D" id="3.30.450.20">
    <property type="entry name" value="PAS domain"/>
    <property type="match status" value="2"/>
</dbReference>
<evidence type="ECO:0000256" key="9">
    <source>
        <dbReference type="SAM" id="Coils"/>
    </source>
</evidence>
<dbReference type="InterPro" id="IPR029151">
    <property type="entry name" value="Sensor-like_sf"/>
</dbReference>
<dbReference type="InterPro" id="IPR004090">
    <property type="entry name" value="Chemotax_Me-accpt_rcpt"/>
</dbReference>
<keyword evidence="4 11" id="KW-0812">Transmembrane</keyword>
<dbReference type="Gene3D" id="1.10.287.950">
    <property type="entry name" value="Methyl-accepting chemotaxis protein"/>
    <property type="match status" value="1"/>
</dbReference>
<dbReference type="SMART" id="SM00304">
    <property type="entry name" value="HAMP"/>
    <property type="match status" value="1"/>
</dbReference>
<evidence type="ECO:0000313" key="14">
    <source>
        <dbReference type="EMBL" id="GAK54010.1"/>
    </source>
</evidence>
<feature type="compositionally biased region" description="Polar residues" evidence="10">
    <location>
        <begin position="412"/>
        <end position="424"/>
    </location>
</feature>
<dbReference type="SMART" id="SM00283">
    <property type="entry name" value="MA"/>
    <property type="match status" value="1"/>
</dbReference>
<evidence type="ECO:0000256" key="10">
    <source>
        <dbReference type="SAM" id="MobiDB-lite"/>
    </source>
</evidence>
<dbReference type="Pfam" id="PF00015">
    <property type="entry name" value="MCPsignal"/>
    <property type="match status" value="1"/>
</dbReference>
<dbReference type="STRING" id="1499966.U14_05287"/>
<feature type="region of interest" description="Disordered" evidence="10">
    <location>
        <begin position="412"/>
        <end position="433"/>
    </location>
</feature>
<keyword evidence="6 11" id="KW-0472">Membrane</keyword>